<evidence type="ECO:0000256" key="1">
    <source>
        <dbReference type="ARBA" id="ARBA00007818"/>
    </source>
</evidence>
<evidence type="ECO:0000256" key="3">
    <source>
        <dbReference type="ARBA" id="ARBA00022833"/>
    </source>
</evidence>
<protein>
    <submittedName>
        <fullName evidence="5">UPF0587 protein C1orf123 homolog isoform X1</fullName>
    </submittedName>
</protein>
<dbReference type="GeneID" id="107005073"/>
<evidence type="ECO:0000313" key="5">
    <source>
        <dbReference type="RefSeq" id="XP_015059045.1"/>
    </source>
</evidence>
<dbReference type="PANTHER" id="PTHR12857:SF0">
    <property type="entry name" value="CXXC MOTIF CONTAINING ZINC BINDING PROTEIN"/>
    <property type="match status" value="1"/>
</dbReference>
<keyword evidence="2" id="KW-0479">Metal-binding</keyword>
<proteinExistence type="inferred from homology"/>
<dbReference type="Proteomes" id="UP000694930">
    <property type="component" value="Chromosome 11"/>
</dbReference>
<reference evidence="4" key="1">
    <citation type="journal article" date="2014" name="Nat. Genet.">
        <title>The genome of the stress-tolerant wild tomato species Solanum pennellii.</title>
        <authorList>
            <person name="Bolger A."/>
            <person name="Scossa F."/>
            <person name="Bolger M.E."/>
            <person name="Lanz C."/>
            <person name="Maumus F."/>
            <person name="Tohge T."/>
            <person name="Quesneville H."/>
            <person name="Alseekh S."/>
            <person name="Sorensen I."/>
            <person name="Lichtenstein G."/>
            <person name="Fich E.A."/>
            <person name="Conte M."/>
            <person name="Keller H."/>
            <person name="Schneeberger K."/>
            <person name="Schwacke R."/>
            <person name="Ofner I."/>
            <person name="Vrebalov J."/>
            <person name="Xu Y."/>
            <person name="Osorio S."/>
            <person name="Aflitos S.A."/>
            <person name="Schijlen E."/>
            <person name="Jimenez-Gomez J.M."/>
            <person name="Ryngajllo M."/>
            <person name="Kimura S."/>
            <person name="Kumar R."/>
            <person name="Koenig D."/>
            <person name="Headland L.R."/>
            <person name="Maloof J.N."/>
            <person name="Sinha N."/>
            <person name="van Ham R.C."/>
            <person name="Lankhorst R.K."/>
            <person name="Mao L."/>
            <person name="Vogel A."/>
            <person name="Arsova B."/>
            <person name="Panstruga R."/>
            <person name="Fei Z."/>
            <person name="Rose J.K."/>
            <person name="Zamir D."/>
            <person name="Carrari F."/>
            <person name="Giovannoni J.J."/>
            <person name="Weigel D."/>
            <person name="Usadel B."/>
            <person name="Fernie A.R."/>
        </authorList>
    </citation>
    <scope>NUCLEOTIDE SEQUENCE [LARGE SCALE GENOMIC DNA]</scope>
    <source>
        <strain evidence="4">cv. LA0716</strain>
    </source>
</reference>
<keyword evidence="4" id="KW-1185">Reference proteome</keyword>
<comment type="similarity">
    <text evidence="1">Belongs to the UPF0587 family.</text>
</comment>
<dbReference type="Pfam" id="PF05907">
    <property type="entry name" value="CXXC_Zn-b_euk"/>
    <property type="match status" value="1"/>
</dbReference>
<sequence length="185" mass="20824">MVNFLLEIKAELENLTDLQPHGGCDDENFRYHFKLKCGHCGEITQKETYVSLVETVPLPIGKGHTHLIQKCKFCGRDGTITMITGRGRPLTHADSEAGKSAPLMLFECRGFEPLDYVFQGEWEAKSLEGTKFEGIDLSGDEFAEYDEKGECPVMISKPSATFNVVRVCYLGESIEVKHWQVPFSR</sequence>
<organism evidence="4 5">
    <name type="scientific">Solanum pennellii</name>
    <name type="common">Tomato</name>
    <name type="synonym">Lycopersicon pennellii</name>
    <dbReference type="NCBI Taxonomy" id="28526"/>
    <lineage>
        <taxon>Eukaryota</taxon>
        <taxon>Viridiplantae</taxon>
        <taxon>Streptophyta</taxon>
        <taxon>Embryophyta</taxon>
        <taxon>Tracheophyta</taxon>
        <taxon>Spermatophyta</taxon>
        <taxon>Magnoliopsida</taxon>
        <taxon>eudicotyledons</taxon>
        <taxon>Gunneridae</taxon>
        <taxon>Pentapetalae</taxon>
        <taxon>asterids</taxon>
        <taxon>lamiids</taxon>
        <taxon>Solanales</taxon>
        <taxon>Solanaceae</taxon>
        <taxon>Solanoideae</taxon>
        <taxon>Solaneae</taxon>
        <taxon>Solanum</taxon>
        <taxon>Solanum subgen. Lycopersicon</taxon>
    </lineage>
</organism>
<reference evidence="5" key="2">
    <citation type="submission" date="2025-08" db="UniProtKB">
        <authorList>
            <consortium name="RefSeq"/>
        </authorList>
    </citation>
    <scope>IDENTIFICATION</scope>
</reference>
<keyword evidence="3" id="KW-0862">Zinc</keyword>
<dbReference type="PANTHER" id="PTHR12857">
    <property type="entry name" value="CXXC MOTIF CONTAINING ZINC BINDING PROTEIN"/>
    <property type="match status" value="1"/>
</dbReference>
<dbReference type="RefSeq" id="XP_015059045.1">
    <property type="nucleotide sequence ID" value="XM_015203559.2"/>
</dbReference>
<dbReference type="SUPFAM" id="SSF141678">
    <property type="entry name" value="MAL13P1.257-like"/>
    <property type="match status" value="1"/>
</dbReference>
<dbReference type="InterPro" id="IPR008584">
    <property type="entry name" value="CXXC_Zn-binding_euk"/>
</dbReference>
<name>A0ABM1FMK2_SOLPN</name>
<evidence type="ECO:0000256" key="2">
    <source>
        <dbReference type="ARBA" id="ARBA00022723"/>
    </source>
</evidence>
<evidence type="ECO:0000313" key="4">
    <source>
        <dbReference type="Proteomes" id="UP000694930"/>
    </source>
</evidence>
<accession>A0ABM1FMK2</accession>
<gene>
    <name evidence="5" type="primary">LOC107005073</name>
</gene>